<dbReference type="InterPro" id="IPR036388">
    <property type="entry name" value="WH-like_DNA-bd_sf"/>
</dbReference>
<dbReference type="InterPro" id="IPR013196">
    <property type="entry name" value="HTH_11"/>
</dbReference>
<dbReference type="PROSITE" id="PS51371">
    <property type="entry name" value="CBS"/>
    <property type="match status" value="2"/>
</dbReference>
<evidence type="ECO:0000256" key="2">
    <source>
        <dbReference type="PROSITE-ProRule" id="PRU00703"/>
    </source>
</evidence>
<evidence type="ECO:0000313" key="5">
    <source>
        <dbReference type="Proteomes" id="UP000010138"/>
    </source>
</evidence>
<evidence type="ECO:0000259" key="3">
    <source>
        <dbReference type="PROSITE" id="PS51371"/>
    </source>
</evidence>
<dbReference type="SUPFAM" id="SSF54631">
    <property type="entry name" value="CBS-domain pair"/>
    <property type="match status" value="1"/>
</dbReference>
<evidence type="ECO:0000313" key="4">
    <source>
        <dbReference type="EMBL" id="EGL87512.1"/>
    </source>
</evidence>
<dbReference type="PANTHER" id="PTHR43080">
    <property type="entry name" value="CBS DOMAIN-CONTAINING PROTEIN CBSX3, MITOCHONDRIAL"/>
    <property type="match status" value="1"/>
</dbReference>
<dbReference type="SMART" id="SM00116">
    <property type="entry name" value="CBS"/>
    <property type="match status" value="2"/>
</dbReference>
<proteinExistence type="predicted"/>
<dbReference type="AlphaFoldDB" id="F5VYV4"/>
<dbReference type="InterPro" id="IPR036390">
    <property type="entry name" value="WH_DNA-bd_sf"/>
</dbReference>
<dbReference type="SUPFAM" id="SSF46785">
    <property type="entry name" value="Winged helix' DNA-binding domain"/>
    <property type="match status" value="1"/>
</dbReference>
<protein>
    <submittedName>
        <fullName evidence="4">Putative transcriptional repressor CcpN</fullName>
    </submittedName>
</protein>
<dbReference type="InterPro" id="IPR051257">
    <property type="entry name" value="Diverse_CBS-Domain"/>
</dbReference>
<dbReference type="Pfam" id="PF00571">
    <property type="entry name" value="CBS"/>
    <property type="match status" value="2"/>
</dbReference>
<feature type="domain" description="CBS" evidence="3">
    <location>
        <begin position="163"/>
        <end position="224"/>
    </location>
</feature>
<dbReference type="InterPro" id="IPR000644">
    <property type="entry name" value="CBS_dom"/>
</dbReference>
<dbReference type="InterPro" id="IPR016842">
    <property type="entry name" value="UCP026546_HTH-CBS"/>
</dbReference>
<dbReference type="eggNOG" id="COG0517">
    <property type="taxonomic scope" value="Bacteria"/>
</dbReference>
<reference evidence="4 5" key="1">
    <citation type="submission" date="2011-04" db="EMBL/GenBank/DDBJ databases">
        <authorList>
            <person name="Durkin A.S."/>
            <person name="Radune D."/>
            <person name="Hostetler J."/>
            <person name="Torralba M."/>
            <person name="Gillis M."/>
            <person name="Methe B."/>
            <person name="Sutton G."/>
            <person name="Nelson K.E."/>
        </authorList>
    </citation>
    <scope>NUCLEOTIDE SEQUENCE [LARGE SCALE GENOMIC DNA]</scope>
    <source>
        <strain evidence="4 5">SK1076</strain>
    </source>
</reference>
<feature type="domain" description="CBS" evidence="3">
    <location>
        <begin position="99"/>
        <end position="156"/>
    </location>
</feature>
<dbReference type="Proteomes" id="UP000010138">
    <property type="component" value="Unassembled WGS sequence"/>
</dbReference>
<comment type="caution">
    <text evidence="4">The sequence shown here is derived from an EMBL/GenBank/DDBJ whole genome shotgun (WGS) entry which is preliminary data.</text>
</comment>
<dbReference type="Gene3D" id="3.10.580.10">
    <property type="entry name" value="CBS-domain"/>
    <property type="match status" value="1"/>
</dbReference>
<name>F5VYV4_9STRE</name>
<dbReference type="EMBL" id="AFNN01000009">
    <property type="protein sequence ID" value="EGL87512.1"/>
    <property type="molecule type" value="Genomic_DNA"/>
</dbReference>
<accession>F5VYV4</accession>
<evidence type="ECO:0000256" key="1">
    <source>
        <dbReference type="ARBA" id="ARBA00023122"/>
    </source>
</evidence>
<dbReference type="InterPro" id="IPR046342">
    <property type="entry name" value="CBS_dom_sf"/>
</dbReference>
<dbReference type="Gene3D" id="1.10.10.10">
    <property type="entry name" value="Winged helix-like DNA-binding domain superfamily/Winged helix DNA-binding domain"/>
    <property type="match status" value="1"/>
</dbReference>
<dbReference type="Pfam" id="PF08279">
    <property type="entry name" value="HTH_11"/>
    <property type="match status" value="1"/>
</dbReference>
<organism evidence="4 5">
    <name type="scientific">Streptococcus infantis SK1076</name>
    <dbReference type="NCBI Taxonomy" id="1005705"/>
    <lineage>
        <taxon>Bacteria</taxon>
        <taxon>Bacillati</taxon>
        <taxon>Bacillota</taxon>
        <taxon>Bacilli</taxon>
        <taxon>Lactobacillales</taxon>
        <taxon>Streptococcaceae</taxon>
        <taxon>Streptococcus</taxon>
    </lineage>
</organism>
<sequence length="231" mass="26189">MFFQSLFGTYIESRKVFCELKLSERQKKIVEIVKAKQPLSGEKISELLDISRATLRPDLSFLTLVGILKATPKVGYTYSGSDLESVFFFDTFRKKVADIMTSPVLVTSDSYIQDAIITLFMYDADVIYVIDEEKLLLGIMSRKDLLRASLNSNIESTPVAVCMTRMPHIKTCHQNMNILEAAVLLQDYAIDSLPIVDEKNERQILGSVTKSALLDYIIQQARSTEVNREEE</sequence>
<gene>
    <name evidence="4" type="ORF">HMPREF9967_0804</name>
</gene>
<dbReference type="PANTHER" id="PTHR43080:SF2">
    <property type="entry name" value="CBS DOMAIN-CONTAINING PROTEIN"/>
    <property type="match status" value="1"/>
</dbReference>
<dbReference type="PIRSF" id="PIRSF026546">
    <property type="entry name" value="UCP026546_CBS_YqzB"/>
    <property type="match status" value="1"/>
</dbReference>
<keyword evidence="1 2" id="KW-0129">CBS domain</keyword>